<evidence type="ECO:0000256" key="1">
    <source>
        <dbReference type="ARBA" id="ARBA00004613"/>
    </source>
</evidence>
<dbReference type="OrthoDB" id="7193272at2"/>
<dbReference type="Gene3D" id="1.10.1740.10">
    <property type="match status" value="1"/>
</dbReference>
<dbReference type="AlphaFoldDB" id="F4XQF1"/>
<dbReference type="EMBL" id="HQ692799">
    <property type="protein sequence ID" value="AEE81170.1"/>
    <property type="molecule type" value="Genomic_DNA"/>
</dbReference>
<dbReference type="GO" id="GO:0006352">
    <property type="term" value="P:DNA-templated transcription initiation"/>
    <property type="evidence" value="ECO:0007669"/>
    <property type="project" value="InterPro"/>
</dbReference>
<dbReference type="Proteomes" id="UP000003959">
    <property type="component" value="Unassembled WGS sequence"/>
</dbReference>
<dbReference type="NCBIfam" id="TIGR02937">
    <property type="entry name" value="sigma70-ECF"/>
    <property type="match status" value="1"/>
</dbReference>
<dbReference type="GO" id="GO:0005737">
    <property type="term" value="C:cytoplasm"/>
    <property type="evidence" value="ECO:0007669"/>
    <property type="project" value="InterPro"/>
</dbReference>
<accession>F4XQF1</accession>
<dbReference type="InterPro" id="IPR007627">
    <property type="entry name" value="RNA_pol_sigma70_r2"/>
</dbReference>
<dbReference type="GO" id="GO:0016987">
    <property type="term" value="F:sigma factor activity"/>
    <property type="evidence" value="ECO:0007669"/>
    <property type="project" value="UniProtKB-KW"/>
</dbReference>
<reference evidence="13" key="2">
    <citation type="journal article" date="2011" name="Proc. Natl. Acad. Sci. U.S.A.">
        <title>Genomic insights into the physiology and ecology of the marine filamentous cyanobacterium Lyngbya majuscula.</title>
        <authorList>
            <person name="Jones A.C."/>
            <person name="Monroe E.A."/>
            <person name="Podell S."/>
            <person name="Hess W.R."/>
            <person name="Klages S."/>
            <person name="Esquenazi E."/>
            <person name="Niessen S."/>
            <person name="Hoover H."/>
            <person name="Rothmann M."/>
            <person name="Lasken R.S."/>
            <person name="Yates J.R.III."/>
            <person name="Reinhardt R."/>
            <person name="Kube M."/>
            <person name="Burkart M.D."/>
            <person name="Allen E.E."/>
            <person name="Dorrestein P.C."/>
            <person name="Gerwick W.H."/>
            <person name="Gerwick L."/>
        </authorList>
    </citation>
    <scope>NUCLEOTIDE SEQUENCE</scope>
    <source>
        <strain evidence="13">3L</strain>
    </source>
</reference>
<evidence type="ECO:0000256" key="7">
    <source>
        <dbReference type="ARBA" id="ARBA00023125"/>
    </source>
</evidence>
<dbReference type="Pfam" id="PF03534">
    <property type="entry name" value="SpvB"/>
    <property type="match status" value="1"/>
</dbReference>
<keyword evidence="4" id="KW-0805">Transcription regulation</keyword>
<proteinExistence type="inferred from homology"/>
<dbReference type="InterPro" id="IPR013325">
    <property type="entry name" value="RNA_pol_sigma_r2"/>
</dbReference>
<sequence length="563" mass="62614">MENSKITTTQLSLPKGGGAIQGIGETFQANEFTGTAGLSIPIPTTPCRGFEPQLSVQYSSGSGNGPFGLGFALAIPIDMGAGSQGMPIAATRNRVSSPDRGNRKNPKKFERGGIVEEFWQQWSQHQEALYRCCLQLMNFNPTDAEDALSRAMLKAVEKVKKFAGKIANFKAWLRKLTYNVCIDIIRERSRGPAAVESIEWVGNTEEMSTSSAVESPETFLEREERSIEIRRVIASLPERMRETFILHFYEELTHTEIAERQGISYDSVCKRISIARKKLKQMLSAYFIESEVAVPSTASSEAGIQKSGKKSEDWAEASVQPKKSPTPGEYGEKQKERSAEEKKGLETATDSAEIECAEVVVAEKPERVDGAVGPRELVDENISNLINVSDELPLCSREAVALPSSMLDETWAERGGAIASLSKQLRNRFSLHFYRELTHPEIAMGQKWIVPNSRMAPVSLQDSTRDDIWTEKGGAIASLLERGRSRLIRGFYQELTHLEKTEQDLWKADAIVNTVCFVAESGLTQSPLNNQIMGNFDIIILQNWVFRGAKPTQLRKSYEFDTG</sequence>
<feature type="region of interest" description="Disordered" evidence="9">
    <location>
        <begin position="298"/>
        <end position="350"/>
    </location>
</feature>
<evidence type="ECO:0000256" key="5">
    <source>
        <dbReference type="ARBA" id="ARBA00023026"/>
    </source>
</evidence>
<keyword evidence="5" id="KW-0843">Virulence</keyword>
<dbReference type="PANTHER" id="PTHR43133:SF8">
    <property type="entry name" value="RNA POLYMERASE SIGMA FACTOR HI_1459-RELATED"/>
    <property type="match status" value="1"/>
</dbReference>
<dbReference type="PANTHER" id="PTHR43133">
    <property type="entry name" value="RNA POLYMERASE ECF-TYPE SIGMA FACTO"/>
    <property type="match status" value="1"/>
</dbReference>
<dbReference type="eggNOG" id="COG3209">
    <property type="taxonomic scope" value="Bacteria"/>
</dbReference>
<dbReference type="SUPFAM" id="SSF88946">
    <property type="entry name" value="Sigma2 domain of RNA polymerase sigma factors"/>
    <property type="match status" value="1"/>
</dbReference>
<evidence type="ECO:0000256" key="3">
    <source>
        <dbReference type="ARBA" id="ARBA00022525"/>
    </source>
</evidence>
<organism evidence="13 14">
    <name type="scientific">Moorena producens 3L</name>
    <dbReference type="NCBI Taxonomy" id="489825"/>
    <lineage>
        <taxon>Bacteria</taxon>
        <taxon>Bacillati</taxon>
        <taxon>Cyanobacteriota</taxon>
        <taxon>Cyanophyceae</taxon>
        <taxon>Coleofasciculales</taxon>
        <taxon>Coleofasciculaceae</taxon>
        <taxon>Moorena</taxon>
    </lineage>
</organism>
<dbReference type="InterPro" id="IPR014284">
    <property type="entry name" value="RNA_pol_sigma-70_dom"/>
</dbReference>
<gene>
    <name evidence="13" type="ORF">LYNGBM3L_47300</name>
</gene>
<dbReference type="InterPro" id="IPR013324">
    <property type="entry name" value="RNA_pol_sigma_r3/r4-like"/>
</dbReference>
<comment type="similarity">
    <text evidence="2">Belongs to the sigma-70 factor family. ECF subfamily.</text>
</comment>
<evidence type="ECO:0000313" key="13">
    <source>
        <dbReference type="EMBL" id="EGJ33185.1"/>
    </source>
</evidence>
<keyword evidence="8" id="KW-0804">Transcription</keyword>
<dbReference type="InterPro" id="IPR013249">
    <property type="entry name" value="RNA_pol_sigma70_r4_t2"/>
</dbReference>
<dbReference type="InterPro" id="IPR036388">
    <property type="entry name" value="WH-like_DNA-bd_sf"/>
</dbReference>
<feature type="domain" description="RNA polymerase sigma factor 70 region 4 type 2" evidence="11">
    <location>
        <begin position="228"/>
        <end position="279"/>
    </location>
</feature>
<dbReference type="eggNOG" id="COG1595">
    <property type="taxonomic scope" value="Bacteria"/>
</dbReference>
<evidence type="ECO:0000259" key="11">
    <source>
        <dbReference type="Pfam" id="PF08281"/>
    </source>
</evidence>
<feature type="domain" description="RNA polymerase sigma-70 region 2" evidence="10">
    <location>
        <begin position="123"/>
        <end position="190"/>
    </location>
</feature>
<dbReference type="SUPFAM" id="SSF88659">
    <property type="entry name" value="Sigma3 and sigma4 domains of RNA polymerase sigma factors"/>
    <property type="match status" value="1"/>
</dbReference>
<evidence type="ECO:0000256" key="6">
    <source>
        <dbReference type="ARBA" id="ARBA00023082"/>
    </source>
</evidence>
<evidence type="ECO:0000256" key="4">
    <source>
        <dbReference type="ARBA" id="ARBA00023015"/>
    </source>
</evidence>
<dbReference type="CDD" id="cd06171">
    <property type="entry name" value="Sigma70_r4"/>
    <property type="match status" value="1"/>
</dbReference>
<dbReference type="Pfam" id="PF08281">
    <property type="entry name" value="Sigma70_r4_2"/>
    <property type="match status" value="1"/>
</dbReference>
<reference evidence="12 14" key="1">
    <citation type="journal article" date="2011" name="Proc. Natl. Acad. Sci. U.S.A.">
        <title>Genomic insights into the physiology and ecology of the marine filamentous cyanobacterium Lyngbya majuscula.</title>
        <authorList>
            <person name="Jones A.C."/>
            <person name="Monroe E.A."/>
            <person name="Podell S."/>
            <person name="Hess W.R."/>
            <person name="Klages S."/>
            <person name="Esquenazi E."/>
            <person name="Niessen S."/>
            <person name="Hoover H."/>
            <person name="Rothmann M."/>
            <person name="Lasken R.S."/>
            <person name="Yates J.R.III."/>
            <person name="Reinhardt R."/>
            <person name="Kube M."/>
            <person name="Burkart M.D."/>
            <person name="Allen E.E."/>
            <person name="Dorrestein P.C."/>
            <person name="Gerwick W.H."/>
            <person name="Gerwick L."/>
        </authorList>
    </citation>
    <scope>NUCLEOTIDE SEQUENCE [LARGE SCALE GENOMIC DNA]</scope>
    <source>
        <strain evidence="12 14">3L</strain>
    </source>
</reference>
<dbReference type="HOGENOM" id="CLU_483805_0_0_3"/>
<dbReference type="EMBL" id="GL890862">
    <property type="protein sequence ID" value="EGJ33185.1"/>
    <property type="molecule type" value="Genomic_DNA"/>
</dbReference>
<evidence type="ECO:0000256" key="8">
    <source>
        <dbReference type="ARBA" id="ARBA00023163"/>
    </source>
</evidence>
<dbReference type="InterPro" id="IPR039425">
    <property type="entry name" value="RNA_pol_sigma-70-like"/>
</dbReference>
<keyword evidence="7" id="KW-0238">DNA-binding</keyword>
<evidence type="ECO:0000256" key="2">
    <source>
        <dbReference type="ARBA" id="ARBA00010641"/>
    </source>
</evidence>
<evidence type="ECO:0000256" key="9">
    <source>
        <dbReference type="SAM" id="MobiDB-lite"/>
    </source>
</evidence>
<evidence type="ECO:0000313" key="12">
    <source>
        <dbReference type="EMBL" id="AEE81170.1"/>
    </source>
</evidence>
<evidence type="ECO:0000313" key="14">
    <source>
        <dbReference type="Proteomes" id="UP000003959"/>
    </source>
</evidence>
<feature type="compositionally biased region" description="Basic and acidic residues" evidence="9">
    <location>
        <begin position="330"/>
        <end position="345"/>
    </location>
</feature>
<keyword evidence="6" id="KW-0731">Sigma factor</keyword>
<dbReference type="Gene3D" id="1.10.10.10">
    <property type="entry name" value="Winged helix-like DNA-binding domain superfamily/Winged helix DNA-binding domain"/>
    <property type="match status" value="1"/>
</dbReference>
<keyword evidence="3" id="KW-0964">Secreted</keyword>
<dbReference type="InterPro" id="IPR003284">
    <property type="entry name" value="Sal_SpvB"/>
</dbReference>
<evidence type="ECO:0000259" key="10">
    <source>
        <dbReference type="Pfam" id="PF04542"/>
    </source>
</evidence>
<keyword evidence="14" id="KW-1185">Reference proteome</keyword>
<name>F4XQF1_9CYAN</name>
<dbReference type="RefSeq" id="WP_008182775.1">
    <property type="nucleotide sequence ID" value="NZ_GL890862.1"/>
</dbReference>
<dbReference type="Pfam" id="PF04542">
    <property type="entry name" value="Sigma70_r2"/>
    <property type="match status" value="1"/>
</dbReference>
<comment type="subcellular location">
    <subcellularLocation>
        <location evidence="1">Secreted</location>
    </subcellularLocation>
</comment>
<protein>
    <submittedName>
        <fullName evidence="12">Putative RNA polymerase sigma factor</fullName>
    </submittedName>
    <submittedName>
        <fullName evidence="13">RNA polymerase sigma factor, sigma-70 family</fullName>
    </submittedName>
</protein>
<dbReference type="GO" id="GO:0005576">
    <property type="term" value="C:extracellular region"/>
    <property type="evidence" value="ECO:0007669"/>
    <property type="project" value="UniProtKB-SubCell"/>
</dbReference>
<dbReference type="GO" id="GO:0003677">
    <property type="term" value="F:DNA binding"/>
    <property type="evidence" value="ECO:0007669"/>
    <property type="project" value="UniProtKB-KW"/>
</dbReference>